<name>A0A9P3H7B6_9FUNG</name>
<sequence>MTLGPTILPVFEQLGMLEELQRFSLNVKPFVLRNEKMKIHGTVGLNGEKEVAGYNGQLFARPELFDLLLSRIPPSKISLGKKVLRVEEKDDKVIIHCSDGSAYRGDILVGADGAYSAVRQNIYRDMKEAGVLPKADSEDLVAGYTCIVGVTDPLDLEKYPMLKSPDCNSEFMGVESRSWVLMSIPNGRVAWACSSQFQSVVEAKKQMFMNSEWGPEANAPMIKEYEDYPIPYGGTMRDLFEKTPMERISKVYLEHKMFQTWHYKRSVLIGDACHKLLPAGGQGAVNSLQDAVILANCLYDLKDNTQKSITAAFQSYFNQRYSHAKGQYETSKLLAKVVGGLNWSERLIRTIFLHYLPQTIVKNNLKKVSAYRPQVTFLPMVPFRGTGNVLPQLPSVRYQRELDEKKKQEQQDAAVTI</sequence>
<dbReference type="PANTHER" id="PTHR47356">
    <property type="entry name" value="FAD-DEPENDENT MONOOXYGENASE ASQG-RELATED"/>
    <property type="match status" value="1"/>
</dbReference>
<dbReference type="InterPro" id="IPR002938">
    <property type="entry name" value="FAD-bd"/>
</dbReference>
<evidence type="ECO:0000313" key="6">
    <source>
        <dbReference type="EMBL" id="GJJ71386.1"/>
    </source>
</evidence>
<keyword evidence="7" id="KW-1185">Reference proteome</keyword>
<evidence type="ECO:0000313" key="7">
    <source>
        <dbReference type="Proteomes" id="UP000827284"/>
    </source>
</evidence>
<evidence type="ECO:0000256" key="2">
    <source>
        <dbReference type="ARBA" id="ARBA00022630"/>
    </source>
</evidence>
<dbReference type="InterPro" id="IPR050562">
    <property type="entry name" value="FAD_mOase_fung"/>
</dbReference>
<dbReference type="AlphaFoldDB" id="A0A9P3H7B6"/>
<dbReference type="PRINTS" id="PR00420">
    <property type="entry name" value="RNGMNOXGNASE"/>
</dbReference>
<dbReference type="EMBL" id="BQFW01000005">
    <property type="protein sequence ID" value="GJJ71386.1"/>
    <property type="molecule type" value="Genomic_DNA"/>
</dbReference>
<evidence type="ECO:0000259" key="5">
    <source>
        <dbReference type="Pfam" id="PF01494"/>
    </source>
</evidence>
<comment type="similarity">
    <text evidence="1">Belongs to the paxM FAD-dependent monooxygenase family.</text>
</comment>
<dbReference type="OrthoDB" id="655030at2759"/>
<organism evidence="6 7">
    <name type="scientific">Entomortierella parvispora</name>
    <dbReference type="NCBI Taxonomy" id="205924"/>
    <lineage>
        <taxon>Eukaryota</taxon>
        <taxon>Fungi</taxon>
        <taxon>Fungi incertae sedis</taxon>
        <taxon>Mucoromycota</taxon>
        <taxon>Mortierellomycotina</taxon>
        <taxon>Mortierellomycetes</taxon>
        <taxon>Mortierellales</taxon>
        <taxon>Mortierellaceae</taxon>
        <taxon>Entomortierella</taxon>
    </lineage>
</organism>
<dbReference type="PANTHER" id="PTHR47356:SF2">
    <property type="entry name" value="FAD-BINDING DOMAIN-CONTAINING PROTEIN-RELATED"/>
    <property type="match status" value="1"/>
</dbReference>
<keyword evidence="3" id="KW-0274">FAD</keyword>
<dbReference type="Proteomes" id="UP000827284">
    <property type="component" value="Unassembled WGS sequence"/>
</dbReference>
<dbReference type="SUPFAM" id="SSF51905">
    <property type="entry name" value="FAD/NAD(P)-binding domain"/>
    <property type="match status" value="1"/>
</dbReference>
<dbReference type="Gene3D" id="3.50.50.60">
    <property type="entry name" value="FAD/NAD(P)-binding domain"/>
    <property type="match status" value="1"/>
</dbReference>
<accession>A0A9P3H7B6</accession>
<dbReference type="Pfam" id="PF01494">
    <property type="entry name" value="FAD_binding_3"/>
    <property type="match status" value="1"/>
</dbReference>
<evidence type="ECO:0000256" key="1">
    <source>
        <dbReference type="ARBA" id="ARBA00007992"/>
    </source>
</evidence>
<keyword evidence="2" id="KW-0285">Flavoprotein</keyword>
<reference evidence="6" key="2">
    <citation type="journal article" date="2022" name="Microbiol. Resour. Announc.">
        <title>Whole-Genome Sequence of Entomortierella parvispora E1425, a Mucoromycotan Fungus Associated with Burkholderiaceae-Related Endosymbiotic Bacteria.</title>
        <authorList>
            <person name="Herlambang A."/>
            <person name="Guo Y."/>
            <person name="Takashima Y."/>
            <person name="Narisawa K."/>
            <person name="Ohta H."/>
            <person name="Nishizawa T."/>
        </authorList>
    </citation>
    <scope>NUCLEOTIDE SEQUENCE</scope>
    <source>
        <strain evidence="6">E1425</strain>
    </source>
</reference>
<dbReference type="GO" id="GO:0004497">
    <property type="term" value="F:monooxygenase activity"/>
    <property type="evidence" value="ECO:0007669"/>
    <property type="project" value="InterPro"/>
</dbReference>
<evidence type="ECO:0000256" key="4">
    <source>
        <dbReference type="ARBA" id="ARBA00023002"/>
    </source>
</evidence>
<protein>
    <recommendedName>
        <fullName evidence="5">FAD-binding domain-containing protein</fullName>
    </recommendedName>
</protein>
<evidence type="ECO:0000256" key="3">
    <source>
        <dbReference type="ARBA" id="ARBA00022827"/>
    </source>
</evidence>
<dbReference type="GO" id="GO:0071949">
    <property type="term" value="F:FAD binding"/>
    <property type="evidence" value="ECO:0007669"/>
    <property type="project" value="InterPro"/>
</dbReference>
<reference evidence="6" key="1">
    <citation type="submission" date="2021-11" db="EMBL/GenBank/DDBJ databases">
        <authorList>
            <person name="Herlambang A."/>
            <person name="Guo Y."/>
            <person name="Takashima Y."/>
            <person name="Nishizawa T."/>
        </authorList>
    </citation>
    <scope>NUCLEOTIDE SEQUENCE</scope>
    <source>
        <strain evidence="6">E1425</strain>
    </source>
</reference>
<dbReference type="InterPro" id="IPR036188">
    <property type="entry name" value="FAD/NAD-bd_sf"/>
</dbReference>
<proteinExistence type="inferred from homology"/>
<feature type="domain" description="FAD-binding" evidence="5">
    <location>
        <begin position="80"/>
        <end position="300"/>
    </location>
</feature>
<gene>
    <name evidence="6" type="ORF">EMPS_03736</name>
</gene>
<comment type="caution">
    <text evidence="6">The sequence shown here is derived from an EMBL/GenBank/DDBJ whole genome shotgun (WGS) entry which is preliminary data.</text>
</comment>
<keyword evidence="4" id="KW-0560">Oxidoreductase</keyword>